<organism evidence="1 2">
    <name type="scientific">Ambispora leptoticha</name>
    <dbReference type="NCBI Taxonomy" id="144679"/>
    <lineage>
        <taxon>Eukaryota</taxon>
        <taxon>Fungi</taxon>
        <taxon>Fungi incertae sedis</taxon>
        <taxon>Mucoromycota</taxon>
        <taxon>Glomeromycotina</taxon>
        <taxon>Glomeromycetes</taxon>
        <taxon>Archaeosporales</taxon>
        <taxon>Ambisporaceae</taxon>
        <taxon>Ambispora</taxon>
    </lineage>
</organism>
<dbReference type="EMBL" id="CAJVPS010009527">
    <property type="protein sequence ID" value="CAG8650900.1"/>
    <property type="molecule type" value="Genomic_DNA"/>
</dbReference>
<name>A0A9N9DXI7_9GLOM</name>
<dbReference type="AlphaFoldDB" id="A0A9N9DXI7"/>
<protein>
    <submittedName>
        <fullName evidence="1">9036_t:CDS:1</fullName>
    </submittedName>
</protein>
<evidence type="ECO:0000313" key="2">
    <source>
        <dbReference type="Proteomes" id="UP000789508"/>
    </source>
</evidence>
<feature type="non-terminal residue" evidence="1">
    <location>
        <position position="1"/>
    </location>
</feature>
<keyword evidence="2" id="KW-1185">Reference proteome</keyword>
<proteinExistence type="predicted"/>
<sequence>RKDAEIKLRLEWEHEAQKEELLLNPRQAGSGYCVLASANCSPAIISSSLAVPLDRAGRYKHSNLVPSTVFQKRQKAIFIFF</sequence>
<evidence type="ECO:0000313" key="1">
    <source>
        <dbReference type="EMBL" id="CAG8650900.1"/>
    </source>
</evidence>
<gene>
    <name evidence="1" type="ORF">ALEPTO_LOCUS10004</name>
</gene>
<dbReference type="Proteomes" id="UP000789508">
    <property type="component" value="Unassembled WGS sequence"/>
</dbReference>
<comment type="caution">
    <text evidence="1">The sequence shown here is derived from an EMBL/GenBank/DDBJ whole genome shotgun (WGS) entry which is preliminary data.</text>
</comment>
<accession>A0A9N9DXI7</accession>
<reference evidence="1" key="1">
    <citation type="submission" date="2021-06" db="EMBL/GenBank/DDBJ databases">
        <authorList>
            <person name="Kallberg Y."/>
            <person name="Tangrot J."/>
            <person name="Rosling A."/>
        </authorList>
    </citation>
    <scope>NUCLEOTIDE SEQUENCE</scope>
    <source>
        <strain evidence="1">FL130A</strain>
    </source>
</reference>